<keyword evidence="3 5" id="KW-1133">Transmembrane helix</keyword>
<comment type="caution">
    <text evidence="6">The sequence shown here is derived from an EMBL/GenBank/DDBJ whole genome shotgun (WGS) entry which is preliminary data.</text>
</comment>
<dbReference type="PANTHER" id="PTHR31465">
    <property type="entry name" value="PROTEIN RTA1-RELATED"/>
    <property type="match status" value="1"/>
</dbReference>
<dbReference type="OrthoDB" id="3358017at2759"/>
<feature type="transmembrane region" description="Helical" evidence="5">
    <location>
        <begin position="167"/>
        <end position="195"/>
    </location>
</feature>
<organism evidence="6 7">
    <name type="scientific">Linnemannia schmuckeri</name>
    <dbReference type="NCBI Taxonomy" id="64567"/>
    <lineage>
        <taxon>Eukaryota</taxon>
        <taxon>Fungi</taxon>
        <taxon>Fungi incertae sedis</taxon>
        <taxon>Mucoromycota</taxon>
        <taxon>Mortierellomycotina</taxon>
        <taxon>Mortierellomycetes</taxon>
        <taxon>Mortierellales</taxon>
        <taxon>Mortierellaceae</taxon>
        <taxon>Linnemannia</taxon>
    </lineage>
</organism>
<evidence type="ECO:0000313" key="7">
    <source>
        <dbReference type="Proteomes" id="UP000748756"/>
    </source>
</evidence>
<dbReference type="GO" id="GO:0016020">
    <property type="term" value="C:membrane"/>
    <property type="evidence" value="ECO:0007669"/>
    <property type="project" value="UniProtKB-SubCell"/>
</dbReference>
<evidence type="ECO:0000256" key="1">
    <source>
        <dbReference type="ARBA" id="ARBA00004141"/>
    </source>
</evidence>
<dbReference type="PANTHER" id="PTHR31465:SF1">
    <property type="entry name" value="PROTEIN RTA1-RELATED"/>
    <property type="match status" value="1"/>
</dbReference>
<evidence type="ECO:0000256" key="5">
    <source>
        <dbReference type="SAM" id="Phobius"/>
    </source>
</evidence>
<evidence type="ECO:0000256" key="2">
    <source>
        <dbReference type="ARBA" id="ARBA00022692"/>
    </source>
</evidence>
<keyword evidence="7" id="KW-1185">Reference proteome</keyword>
<evidence type="ECO:0000313" key="6">
    <source>
        <dbReference type="EMBL" id="KAF9147638.1"/>
    </source>
</evidence>
<feature type="transmembrane region" description="Helical" evidence="5">
    <location>
        <begin position="43"/>
        <end position="61"/>
    </location>
</feature>
<gene>
    <name evidence="6" type="ORF">BG015_010679</name>
</gene>
<dbReference type="InterPro" id="IPR007568">
    <property type="entry name" value="RTA1"/>
</dbReference>
<keyword evidence="4 5" id="KW-0472">Membrane</keyword>
<dbReference type="Proteomes" id="UP000748756">
    <property type="component" value="Unassembled WGS sequence"/>
</dbReference>
<proteinExistence type="predicted"/>
<feature type="transmembrane region" description="Helical" evidence="5">
    <location>
        <begin position="216"/>
        <end position="236"/>
    </location>
</feature>
<name>A0A9P5RU41_9FUNG</name>
<evidence type="ECO:0000256" key="3">
    <source>
        <dbReference type="ARBA" id="ARBA00022989"/>
    </source>
</evidence>
<feature type="transmembrane region" description="Helical" evidence="5">
    <location>
        <begin position="127"/>
        <end position="147"/>
    </location>
</feature>
<dbReference type="Pfam" id="PF04479">
    <property type="entry name" value="RTA1"/>
    <property type="match status" value="1"/>
</dbReference>
<feature type="transmembrane region" description="Helical" evidence="5">
    <location>
        <begin position="18"/>
        <end position="36"/>
    </location>
</feature>
<dbReference type="AlphaFoldDB" id="A0A9P5RU41"/>
<dbReference type="EMBL" id="JAAAUQ010000778">
    <property type="protein sequence ID" value="KAF9147638.1"/>
    <property type="molecule type" value="Genomic_DNA"/>
</dbReference>
<evidence type="ECO:0008006" key="8">
    <source>
        <dbReference type="Google" id="ProtNLM"/>
    </source>
</evidence>
<feature type="transmembrane region" description="Helical" evidence="5">
    <location>
        <begin position="256"/>
        <end position="280"/>
    </location>
</feature>
<reference evidence="6" key="1">
    <citation type="journal article" date="2020" name="Fungal Divers.">
        <title>Resolving the Mortierellaceae phylogeny through synthesis of multi-gene phylogenetics and phylogenomics.</title>
        <authorList>
            <person name="Vandepol N."/>
            <person name="Liber J."/>
            <person name="Desiro A."/>
            <person name="Na H."/>
            <person name="Kennedy M."/>
            <person name="Barry K."/>
            <person name="Grigoriev I.V."/>
            <person name="Miller A.N."/>
            <person name="O'Donnell K."/>
            <person name="Stajich J.E."/>
            <person name="Bonito G."/>
        </authorList>
    </citation>
    <scope>NUCLEOTIDE SEQUENCE</scope>
    <source>
        <strain evidence="6">NRRL 6426</strain>
    </source>
</reference>
<sequence>MPANSDILKYEPNIPGNIVTGLLYAILGLLFSYHIFCHKNKWALCLPIGAFASSLGFFLRLGLDPHDMKVPIFVIQNILIIATPSAFLAFNYMLYGRLVTAIDPQFVSDKSRPRMAKSRYSFIPPRIVGHAFVCSDITTFLIQVAAGSMVGNAGSNNPSLANIGDKLFLVGVCAQGVSYCLFTLLLSDTLMRLVAERRKTGLSQPESRWMGLDRNTSLTVAALYFSSLFIIIRSVYRIVEFVQGHQGYLISHEVFLFVFDVVPLILAIGIWAIIWPTVLLDRIAAQVREGLLEL</sequence>
<accession>A0A9P5RU41</accession>
<feature type="transmembrane region" description="Helical" evidence="5">
    <location>
        <begin position="73"/>
        <end position="95"/>
    </location>
</feature>
<comment type="subcellular location">
    <subcellularLocation>
        <location evidence="1">Membrane</location>
        <topology evidence="1">Multi-pass membrane protein</topology>
    </subcellularLocation>
</comment>
<keyword evidence="2 5" id="KW-0812">Transmembrane</keyword>
<protein>
    <recommendedName>
        <fullName evidence="8">RTA1-like protein</fullName>
    </recommendedName>
</protein>
<evidence type="ECO:0000256" key="4">
    <source>
        <dbReference type="ARBA" id="ARBA00023136"/>
    </source>
</evidence>